<dbReference type="EMBL" id="JBHSBB010000013">
    <property type="protein sequence ID" value="MFC4033642.1"/>
    <property type="molecule type" value="Genomic_DNA"/>
</dbReference>
<dbReference type="Proteomes" id="UP001595765">
    <property type="component" value="Unassembled WGS sequence"/>
</dbReference>
<proteinExistence type="predicted"/>
<dbReference type="Pfam" id="PF07336">
    <property type="entry name" value="ABATE"/>
    <property type="match status" value="1"/>
</dbReference>
<evidence type="ECO:0000259" key="1">
    <source>
        <dbReference type="Pfam" id="PF11706"/>
    </source>
</evidence>
<dbReference type="InterPro" id="IPR023286">
    <property type="entry name" value="ABATE_dom_sf"/>
</dbReference>
<dbReference type="SUPFAM" id="SSF160904">
    <property type="entry name" value="Jann2411-like"/>
    <property type="match status" value="1"/>
</dbReference>
<organism evidence="2 3">
    <name type="scientific">Streptomyces polygonati</name>
    <dbReference type="NCBI Taxonomy" id="1617087"/>
    <lineage>
        <taxon>Bacteria</taxon>
        <taxon>Bacillati</taxon>
        <taxon>Actinomycetota</taxon>
        <taxon>Actinomycetes</taxon>
        <taxon>Kitasatosporales</taxon>
        <taxon>Streptomycetaceae</taxon>
        <taxon>Streptomyces</taxon>
    </lineage>
</organism>
<dbReference type="InterPro" id="IPR021005">
    <property type="entry name" value="Znf_CGNR"/>
</dbReference>
<dbReference type="RefSeq" id="WP_386430723.1">
    <property type="nucleotide sequence ID" value="NZ_JBHSBB010000013.1"/>
</dbReference>
<dbReference type="Gene3D" id="1.10.3300.10">
    <property type="entry name" value="Jann2411-like domain"/>
    <property type="match status" value="1"/>
</dbReference>
<evidence type="ECO:0000313" key="2">
    <source>
        <dbReference type="EMBL" id="MFC4033642.1"/>
    </source>
</evidence>
<dbReference type="PANTHER" id="PTHR35525">
    <property type="entry name" value="BLL6575 PROTEIN"/>
    <property type="match status" value="1"/>
</dbReference>
<dbReference type="InterPro" id="IPR010852">
    <property type="entry name" value="ABATE"/>
</dbReference>
<gene>
    <name evidence="2" type="ORF">ACFO3J_19450</name>
</gene>
<dbReference type="Pfam" id="PF11706">
    <property type="entry name" value="zf-CGNR"/>
    <property type="match status" value="1"/>
</dbReference>
<name>A0ABV8HRA2_9ACTN</name>
<protein>
    <submittedName>
        <fullName evidence="2">CGNR zinc finger domain-containing protein</fullName>
    </submittedName>
</protein>
<sequence length="198" mass="20706">MPDSAAVRVLVPARFRQGSGRLCLDFLRTLRFRNTPEVTEELADPEALTAWVRQCGPCGEGPVAAPAPGRVAEARALREAVHALILAALGPDGPAAIPAAARARLNSAAAAPLPTPRLTPSGALGWHSDDPVTATLALIARDALDLATSPALLPRLRPCASPICGAFFLDHSRPGARRWCSMDTCGSRAKKAGVRARA</sequence>
<keyword evidence="3" id="KW-1185">Reference proteome</keyword>
<reference evidence="3" key="1">
    <citation type="journal article" date="2019" name="Int. J. Syst. Evol. Microbiol.">
        <title>The Global Catalogue of Microorganisms (GCM) 10K type strain sequencing project: providing services to taxonomists for standard genome sequencing and annotation.</title>
        <authorList>
            <consortium name="The Broad Institute Genomics Platform"/>
            <consortium name="The Broad Institute Genome Sequencing Center for Infectious Disease"/>
            <person name="Wu L."/>
            <person name="Ma J."/>
        </authorList>
    </citation>
    <scope>NUCLEOTIDE SEQUENCE [LARGE SCALE GENOMIC DNA]</scope>
    <source>
        <strain evidence="3">CGMCC 4.7237</strain>
    </source>
</reference>
<accession>A0ABV8HRA2</accession>
<feature type="domain" description="Zinc finger CGNR" evidence="1">
    <location>
        <begin position="155"/>
        <end position="197"/>
    </location>
</feature>
<dbReference type="PANTHER" id="PTHR35525:SF3">
    <property type="entry name" value="BLL6575 PROTEIN"/>
    <property type="match status" value="1"/>
</dbReference>
<comment type="caution">
    <text evidence="2">The sequence shown here is derived from an EMBL/GenBank/DDBJ whole genome shotgun (WGS) entry which is preliminary data.</text>
</comment>
<evidence type="ECO:0000313" key="3">
    <source>
        <dbReference type="Proteomes" id="UP001595765"/>
    </source>
</evidence>